<accession>A0A074L5Y2</accession>
<name>A0A074L5Y2_9BACT</name>
<evidence type="ECO:0000313" key="2">
    <source>
        <dbReference type="Proteomes" id="UP000027821"/>
    </source>
</evidence>
<dbReference type="AlphaFoldDB" id="A0A074L5Y2"/>
<evidence type="ECO:0000313" key="1">
    <source>
        <dbReference type="EMBL" id="KEO75243.1"/>
    </source>
</evidence>
<reference evidence="1 2" key="1">
    <citation type="submission" date="2014-04" db="EMBL/GenBank/DDBJ databases">
        <title>Characterization and application of a salt tolerant electro-active bacterium.</title>
        <authorList>
            <person name="Yang L."/>
            <person name="Wei S."/>
            <person name="Tay Q.X.M."/>
        </authorList>
    </citation>
    <scope>NUCLEOTIDE SEQUENCE [LARGE SCALE GENOMIC DNA]</scope>
    <source>
        <strain evidence="1 2">LY1</strain>
    </source>
</reference>
<comment type="caution">
    <text evidence="1">The sequence shown here is derived from an EMBL/GenBank/DDBJ whole genome shotgun (WGS) entry which is preliminary data.</text>
</comment>
<proteinExistence type="predicted"/>
<gene>
    <name evidence="1" type="ORF">EL17_06190</name>
</gene>
<keyword evidence="2" id="KW-1185">Reference proteome</keyword>
<organism evidence="1 2">
    <name type="scientific">Anditalea andensis</name>
    <dbReference type="NCBI Taxonomy" id="1048983"/>
    <lineage>
        <taxon>Bacteria</taxon>
        <taxon>Pseudomonadati</taxon>
        <taxon>Bacteroidota</taxon>
        <taxon>Cytophagia</taxon>
        <taxon>Cytophagales</taxon>
        <taxon>Cytophagaceae</taxon>
        <taxon>Anditalea</taxon>
    </lineage>
</organism>
<dbReference type="EMBL" id="JMIH01000014">
    <property type="protein sequence ID" value="KEO75243.1"/>
    <property type="molecule type" value="Genomic_DNA"/>
</dbReference>
<dbReference type="Proteomes" id="UP000027821">
    <property type="component" value="Unassembled WGS sequence"/>
</dbReference>
<protein>
    <submittedName>
        <fullName evidence="1">Uncharacterized protein</fullName>
    </submittedName>
</protein>
<sequence>MSVVATNFLFQEPFLKFNSSMDAVKKNENRVLLFDGEDDLGYQDDSDLVRRVIYSILNFTYLVYGIFFKQEVDNEVVFGFLFHYNDLS</sequence>